<comment type="caution">
    <text evidence="2">The sequence shown here is derived from an EMBL/GenBank/DDBJ whole genome shotgun (WGS) entry which is preliminary data.</text>
</comment>
<keyword evidence="3" id="KW-1185">Reference proteome</keyword>
<reference evidence="2 3" key="1">
    <citation type="submission" date="2024-06" db="EMBL/GenBank/DDBJ databases">
        <title>A chromosome-level genome assembly of beet webworm, Loxostege sticticalis.</title>
        <authorList>
            <person name="Zhang Y."/>
        </authorList>
    </citation>
    <scope>NUCLEOTIDE SEQUENCE [LARGE SCALE GENOMIC DNA]</scope>
    <source>
        <strain evidence="2">AQ026</strain>
        <tissue evidence="2">Whole body</tissue>
    </source>
</reference>
<dbReference type="EMBL" id="JBEUOH010000003">
    <property type="protein sequence ID" value="KAL0895273.1"/>
    <property type="molecule type" value="Genomic_DNA"/>
</dbReference>
<dbReference type="Proteomes" id="UP001549920">
    <property type="component" value="Unassembled WGS sequence"/>
</dbReference>
<keyword evidence="1" id="KW-0732">Signal</keyword>
<feature type="signal peptide" evidence="1">
    <location>
        <begin position="1"/>
        <end position="16"/>
    </location>
</feature>
<organism evidence="2 3">
    <name type="scientific">Loxostege sticticalis</name>
    <name type="common">Beet webworm moth</name>
    <dbReference type="NCBI Taxonomy" id="481309"/>
    <lineage>
        <taxon>Eukaryota</taxon>
        <taxon>Metazoa</taxon>
        <taxon>Ecdysozoa</taxon>
        <taxon>Arthropoda</taxon>
        <taxon>Hexapoda</taxon>
        <taxon>Insecta</taxon>
        <taxon>Pterygota</taxon>
        <taxon>Neoptera</taxon>
        <taxon>Endopterygota</taxon>
        <taxon>Lepidoptera</taxon>
        <taxon>Glossata</taxon>
        <taxon>Ditrysia</taxon>
        <taxon>Pyraloidea</taxon>
        <taxon>Crambidae</taxon>
        <taxon>Pyraustinae</taxon>
        <taxon>Loxostege</taxon>
    </lineage>
</organism>
<name>A0ABR3IGA1_LOXSC</name>
<proteinExistence type="predicted"/>
<evidence type="ECO:0000256" key="1">
    <source>
        <dbReference type="SAM" id="SignalP"/>
    </source>
</evidence>
<dbReference type="Gene3D" id="2.20.20.10">
    <property type="entry name" value="Anthopleurin-A"/>
    <property type="match status" value="1"/>
</dbReference>
<gene>
    <name evidence="2" type="ORF">ABMA27_011422</name>
</gene>
<feature type="chain" id="PRO_5047483193" evidence="1">
    <location>
        <begin position="17"/>
        <end position="112"/>
    </location>
</feature>
<dbReference type="InterPro" id="IPR023355">
    <property type="entry name" value="Myo_ane_neurotoxin_sf"/>
</dbReference>
<accession>A0ABR3IGA1</accession>
<sequence>MKYFVVLVFLSAFVYGRDEDYFRKLDAIRPEAPCNGVGGVCTFAADCPQLTEESGLCPEQRSQGVECCYGVSRKETRCRRQGGECWPSDQRCGTEFKGASDCGKGEKCCILV</sequence>
<evidence type="ECO:0000313" key="2">
    <source>
        <dbReference type="EMBL" id="KAL0895273.1"/>
    </source>
</evidence>
<dbReference type="SUPFAM" id="SSF57392">
    <property type="entry name" value="Defensin-like"/>
    <property type="match status" value="1"/>
</dbReference>
<protein>
    <submittedName>
        <fullName evidence="2">Uncharacterized protein</fullName>
    </submittedName>
</protein>
<evidence type="ECO:0000313" key="3">
    <source>
        <dbReference type="Proteomes" id="UP001549920"/>
    </source>
</evidence>